<sequence>MLFDDLPDPTAFLTATRNFQNGRYFTVNVGQLLLTFRFPNSKEALQCIRRLGFLFEYSPGRNAFRNSSGELISAPPVWVARRYVDADECEVEGNGHHVLGGEIWDATMHTDEDWQPVEVVEQTGLRTVIATPMGVDEVFHHDPWAMQFAVKYCVGYNVMQCNFPEESGIKDPFISLARADMRPCSRQVYGPEVPWKIRYFL</sequence>
<proteinExistence type="predicted"/>
<protein>
    <submittedName>
        <fullName evidence="1">Uncharacterized protein</fullName>
    </submittedName>
</protein>
<dbReference type="Proteomes" id="UP000523682">
    <property type="component" value="Unassembled WGS sequence"/>
</dbReference>
<evidence type="ECO:0000313" key="1">
    <source>
        <dbReference type="EMBL" id="MBA5244591.1"/>
    </source>
</evidence>
<reference evidence="1 2" key="1">
    <citation type="submission" date="2020-07" db="EMBL/GenBank/DDBJ databases">
        <title>Draft genome and description of Corynebacterium haemomassiliense strain Marseile-Q3615 sp. nov.</title>
        <authorList>
            <person name="Boxberger M."/>
            <person name="La Scola B."/>
        </authorList>
    </citation>
    <scope>NUCLEOTIDE SEQUENCE [LARGE SCALE GENOMIC DNA]</scope>
    <source>
        <strain evidence="1 2">Marseille-Q3615</strain>
    </source>
</reference>
<keyword evidence="2" id="KW-1185">Reference proteome</keyword>
<dbReference type="AlphaFoldDB" id="A0A7W2EBB0"/>
<evidence type="ECO:0000313" key="2">
    <source>
        <dbReference type="Proteomes" id="UP000523682"/>
    </source>
</evidence>
<accession>A0A7W2EBB0</accession>
<name>A0A7W2EBB0_9CORY</name>
<gene>
    <name evidence="1" type="ORF">H0193_07180</name>
</gene>
<comment type="caution">
    <text evidence="1">The sequence shown here is derived from an EMBL/GenBank/DDBJ whole genome shotgun (WGS) entry which is preliminary data.</text>
</comment>
<organism evidence="1 2">
    <name type="scientific">Corynebacterium haemomassiliense</name>
    <dbReference type="NCBI Taxonomy" id="2754726"/>
    <lineage>
        <taxon>Bacteria</taxon>
        <taxon>Bacillati</taxon>
        <taxon>Actinomycetota</taxon>
        <taxon>Actinomycetes</taxon>
        <taxon>Mycobacteriales</taxon>
        <taxon>Corynebacteriaceae</taxon>
        <taxon>Corynebacterium</taxon>
    </lineage>
</organism>
<dbReference type="EMBL" id="JACDTZ010000001">
    <property type="protein sequence ID" value="MBA5244591.1"/>
    <property type="molecule type" value="Genomic_DNA"/>
</dbReference>
<dbReference type="RefSeq" id="WP_181889197.1">
    <property type="nucleotide sequence ID" value="NZ_JACDTZ010000001.1"/>
</dbReference>